<dbReference type="Proteomes" id="UP000325684">
    <property type="component" value="Unassembled WGS sequence"/>
</dbReference>
<dbReference type="RefSeq" id="WP_150942868.1">
    <property type="nucleotide sequence ID" value="NZ_VCMV01000009.1"/>
</dbReference>
<proteinExistence type="inferred from homology"/>
<dbReference type="InterPro" id="IPR052186">
    <property type="entry name" value="Hydantoin_racemase-like"/>
</dbReference>
<evidence type="ECO:0000313" key="2">
    <source>
        <dbReference type="EMBL" id="KAB0268054.1"/>
    </source>
</evidence>
<reference evidence="2 3" key="1">
    <citation type="journal article" date="2019" name="Microorganisms">
        <title>Genome Insights into the Novel Species Microvirga brassicacearum, a Rapeseed Endophyte with Biotechnological Potential.</title>
        <authorList>
            <person name="Jimenez-Gomez A."/>
            <person name="Saati-Santamaria Z."/>
            <person name="Igual J.M."/>
            <person name="Rivas R."/>
            <person name="Mateos P.F."/>
            <person name="Garcia-Fraile P."/>
        </authorList>
    </citation>
    <scope>NUCLEOTIDE SEQUENCE [LARGE SCALE GENOMIC DNA]</scope>
    <source>
        <strain evidence="2 3">CDVBN77</strain>
    </source>
</reference>
<accession>A0A5N3PEB8</accession>
<organism evidence="2 3">
    <name type="scientific">Microvirga brassicacearum</name>
    <dbReference type="NCBI Taxonomy" id="2580413"/>
    <lineage>
        <taxon>Bacteria</taxon>
        <taxon>Pseudomonadati</taxon>
        <taxon>Pseudomonadota</taxon>
        <taxon>Alphaproteobacteria</taxon>
        <taxon>Hyphomicrobiales</taxon>
        <taxon>Methylobacteriaceae</taxon>
        <taxon>Microvirga</taxon>
    </lineage>
</organism>
<dbReference type="Gene3D" id="3.40.50.12500">
    <property type="match status" value="1"/>
</dbReference>
<comment type="caution">
    <text evidence="2">The sequence shown here is derived from an EMBL/GenBank/DDBJ whole genome shotgun (WGS) entry which is preliminary data.</text>
</comment>
<dbReference type="GO" id="GO:0047661">
    <property type="term" value="F:amino-acid racemase activity"/>
    <property type="evidence" value="ECO:0007669"/>
    <property type="project" value="InterPro"/>
</dbReference>
<dbReference type="InterPro" id="IPR015942">
    <property type="entry name" value="Asp/Glu/hydantoin_racemase"/>
</dbReference>
<gene>
    <name evidence="2" type="ORF">FEZ63_06715</name>
</gene>
<evidence type="ECO:0000313" key="3">
    <source>
        <dbReference type="Proteomes" id="UP000325684"/>
    </source>
</evidence>
<dbReference type="PANTHER" id="PTHR28047">
    <property type="entry name" value="PROTEIN DCG1"/>
    <property type="match status" value="1"/>
</dbReference>
<evidence type="ECO:0000256" key="1">
    <source>
        <dbReference type="ARBA" id="ARBA00038414"/>
    </source>
</evidence>
<dbReference type="OrthoDB" id="9791723at2"/>
<dbReference type="PANTHER" id="PTHR28047:SF5">
    <property type="entry name" value="PROTEIN DCG1"/>
    <property type="match status" value="1"/>
</dbReference>
<dbReference type="Pfam" id="PF01177">
    <property type="entry name" value="Asp_Glu_race"/>
    <property type="match status" value="1"/>
</dbReference>
<protein>
    <submittedName>
        <fullName evidence="2">Hydantoin racemase HyuA</fullName>
    </submittedName>
</protein>
<keyword evidence="3" id="KW-1185">Reference proteome</keyword>
<sequence length="225" mass="23362">MQRIIHVINASSRTDTGITEDIARSLAWVDRDGMPKINCLTLEDGPRGISTARDSDDAAPAVLRFIERQAAREETAGFVVACFSDPGVFASRGLTSKPVVGIGEAGFAAALSFGELVGTIGVAAGPGVKSMRVARHMGVAARIAGHRGLGLTYDQLQNPDFVTERAIVAGLALRDAGAEALLFAAAGLARYVAPLERAVGLPVVDPTQAAAGLVLAQIMQTQGRS</sequence>
<name>A0A5N3PEB8_9HYPH</name>
<dbReference type="AlphaFoldDB" id="A0A5N3PEB8"/>
<comment type="similarity">
    <text evidence="1">Belongs to the HyuE racemase family.</text>
</comment>
<dbReference type="InterPro" id="IPR053714">
    <property type="entry name" value="Iso_Racemase_Enz_sf"/>
</dbReference>
<dbReference type="EMBL" id="VCMV01000009">
    <property type="protein sequence ID" value="KAB0268054.1"/>
    <property type="molecule type" value="Genomic_DNA"/>
</dbReference>